<organism evidence="3 6">
    <name type="scientific">Synechococcus phage ACG-2014c</name>
    <dbReference type="NCBI Taxonomy" id="1079998"/>
    <lineage>
        <taxon>Viruses</taxon>
        <taxon>Duplodnaviria</taxon>
        <taxon>Heunggongvirae</taxon>
        <taxon>Uroviricota</taxon>
        <taxon>Caudoviricetes</taxon>
        <taxon>Pantevenvirales</taxon>
        <taxon>Kyanoviridae</taxon>
        <taxon>Namakavirus</taxon>
        <taxon>Namakavirus smbcm6</taxon>
    </lineage>
</organism>
<name>A0A0E3FXI2_9CAUD</name>
<dbReference type="Proteomes" id="UP000185280">
    <property type="component" value="Segment"/>
</dbReference>
<evidence type="ECO:0000313" key="2">
    <source>
        <dbReference type="EMBL" id="AIX22778.1"/>
    </source>
</evidence>
<dbReference type="OrthoDB" id="13640at10239"/>
<dbReference type="RefSeq" id="YP_007001737.1">
    <property type="nucleotide sequence ID" value="NC_019444.1"/>
</dbReference>
<dbReference type="EMBL" id="KJ019027">
    <property type="protein sequence ID" value="AIX14404.1"/>
    <property type="molecule type" value="Genomic_DNA"/>
</dbReference>
<reference evidence="4 5" key="1">
    <citation type="submission" date="2013-12" db="EMBL/GenBank/DDBJ databases">
        <title>Ecological redundancy of diverse viral populations within a natural community.</title>
        <authorList>
            <person name="Gregory A.C."/>
            <person name="LaButti K."/>
            <person name="Copeland A."/>
            <person name="Woyke T."/>
            <person name="Sullivan M.B."/>
        </authorList>
    </citation>
    <scope>NUCLEOTIDE SEQUENCE [LARGE SCALE GENOMIC DNA]</scope>
    <source>
        <strain evidence="1">Syn7803C43</strain>
        <strain evidence="2">Syn7803C98</strain>
        <strain evidence="3">Syn7803US88</strain>
    </source>
</reference>
<proteinExistence type="predicted"/>
<gene>
    <name evidence="1" type="ORF">Syn7803C43_9</name>
    <name evidence="2" type="ORF">Syn7803C98_10</name>
    <name evidence="3" type="ORF">Syn7803US88_9</name>
</gene>
<evidence type="ECO:0000313" key="4">
    <source>
        <dbReference type="Proteomes" id="UP000185278"/>
    </source>
</evidence>
<protein>
    <submittedName>
        <fullName evidence="3">Uncharacterized protein</fullName>
    </submittedName>
</protein>
<dbReference type="Proteomes" id="UP000185278">
    <property type="component" value="Segment"/>
</dbReference>
<dbReference type="Proteomes" id="UP000185279">
    <property type="component" value="Segment"/>
</dbReference>
<sequence length="465" mass="53014">MAINRESANDVSFTLKIIRDNEEVQSRDDEDKVNDFVISCTITEGIDSAGIQAEIMLQDSADLISTLTGSETWKIEIQTGNSEAVYYFVAYNIDSRARSGQSEAYIIQCVSIEYMVNESVNIFGSSRKLFNSNTKSKDIVETLIERNLGTNKKVFAEDSQNDHQFIACNWRVFDTIYWVAQRSVRPSTSGTNSQNGYIFWENRMGYHFKSLDKIIEDVNSQDYDIKTDAGTGNARLYRYSYDQKKAGDEDSDNFKINSIVFPEDRNYLLALRNGSWSGYSVSLDPTILTNSKLSNEAPTAFSSHKYNIREVWNDMDHVKCNTSDGTRNPVEDFTEDVKQLIDRPKRIRYSWLPNRIFDQKGPTGTQDFKLYDEMPYLQAYQHLRVKSFKNVKLIVSIPGNVDLFSGYGLDVYIPKTKSNGDKIDPDQKYSGLYVIGGLRHKFSGTDQTLNTEVLLYRDSVPANPS</sequence>
<dbReference type="EMBL" id="KJ019128">
    <property type="protein sequence ID" value="AIX38010.1"/>
    <property type="molecule type" value="Genomic_DNA"/>
</dbReference>
<evidence type="ECO:0000313" key="3">
    <source>
        <dbReference type="EMBL" id="AIX38010.1"/>
    </source>
</evidence>
<evidence type="ECO:0000313" key="5">
    <source>
        <dbReference type="Proteomes" id="UP000185279"/>
    </source>
</evidence>
<dbReference type="EMBL" id="KJ019064">
    <property type="protein sequence ID" value="AIX22778.1"/>
    <property type="molecule type" value="Genomic_DNA"/>
</dbReference>
<evidence type="ECO:0000313" key="6">
    <source>
        <dbReference type="Proteomes" id="UP000185280"/>
    </source>
</evidence>
<evidence type="ECO:0000313" key="1">
    <source>
        <dbReference type="EMBL" id="AIX14404.1"/>
    </source>
</evidence>
<accession>A0A0E3FXI2</accession>